<proteinExistence type="predicted"/>
<comment type="caution">
    <text evidence="2">The sequence shown here is derived from an EMBL/GenBank/DDBJ whole genome shotgun (WGS) entry which is preliminary data.</text>
</comment>
<dbReference type="AlphaFoldDB" id="A0A9W7D5G7"/>
<feature type="compositionally biased region" description="Polar residues" evidence="1">
    <location>
        <begin position="67"/>
        <end position="88"/>
    </location>
</feature>
<sequence>MGIGRQVSPRAVPTADPKTLKLDDAFSQRANRSRYHRQRQGLWAPLLPVSGMAMARGSETAYAMVQRSASSQPQNQRKQSRKLPSTDNLPPEAAALKRRIWESHPGSVIKFRLDKMRRVVRPPVEIPPPLSDPTLLSHMVSGKTIPVTRLMWQQQRDLLKTKRLPSRIREGIAY</sequence>
<dbReference type="OrthoDB" id="107604at2759"/>
<name>A0A9W7D5G7_9STRA</name>
<dbReference type="Proteomes" id="UP001165121">
    <property type="component" value="Unassembled WGS sequence"/>
</dbReference>
<organism evidence="2 3">
    <name type="scientific">Phytophthora fragariaefolia</name>
    <dbReference type="NCBI Taxonomy" id="1490495"/>
    <lineage>
        <taxon>Eukaryota</taxon>
        <taxon>Sar</taxon>
        <taxon>Stramenopiles</taxon>
        <taxon>Oomycota</taxon>
        <taxon>Peronosporomycetes</taxon>
        <taxon>Peronosporales</taxon>
        <taxon>Peronosporaceae</taxon>
        <taxon>Phytophthora</taxon>
    </lineage>
</organism>
<gene>
    <name evidence="2" type="ORF">Pfra01_002374900</name>
</gene>
<evidence type="ECO:0000313" key="2">
    <source>
        <dbReference type="EMBL" id="GMF56093.1"/>
    </source>
</evidence>
<evidence type="ECO:0000256" key="1">
    <source>
        <dbReference type="SAM" id="MobiDB-lite"/>
    </source>
</evidence>
<keyword evidence="3" id="KW-1185">Reference proteome</keyword>
<protein>
    <submittedName>
        <fullName evidence="2">Unnamed protein product</fullName>
    </submittedName>
</protein>
<dbReference type="EMBL" id="BSXT01003905">
    <property type="protein sequence ID" value="GMF56093.1"/>
    <property type="molecule type" value="Genomic_DNA"/>
</dbReference>
<reference evidence="2" key="1">
    <citation type="submission" date="2023-04" db="EMBL/GenBank/DDBJ databases">
        <title>Phytophthora fragariaefolia NBRC 109709.</title>
        <authorList>
            <person name="Ichikawa N."/>
            <person name="Sato H."/>
            <person name="Tonouchi N."/>
        </authorList>
    </citation>
    <scope>NUCLEOTIDE SEQUENCE</scope>
    <source>
        <strain evidence="2">NBRC 109709</strain>
    </source>
</reference>
<evidence type="ECO:0000313" key="3">
    <source>
        <dbReference type="Proteomes" id="UP001165121"/>
    </source>
</evidence>
<accession>A0A9W7D5G7</accession>
<feature type="region of interest" description="Disordered" evidence="1">
    <location>
        <begin position="67"/>
        <end position="90"/>
    </location>
</feature>